<reference evidence="4 5" key="1">
    <citation type="journal article" date="2024" name="J. Plant Pathol.">
        <title>Sequence and assembly of the genome of Seiridium unicorne, isolate CBS 538.82, causal agent of cypress canker disease.</title>
        <authorList>
            <person name="Scali E."/>
            <person name="Rocca G.D."/>
            <person name="Danti R."/>
            <person name="Garbelotto M."/>
            <person name="Barberini S."/>
            <person name="Baroncelli R."/>
            <person name="Emiliani G."/>
        </authorList>
    </citation>
    <scope>NUCLEOTIDE SEQUENCE [LARGE SCALE GENOMIC DNA]</scope>
    <source>
        <strain evidence="4 5">BM-138-508</strain>
    </source>
</reference>
<feature type="compositionally biased region" description="Basic and acidic residues" evidence="2">
    <location>
        <begin position="94"/>
        <end position="108"/>
    </location>
</feature>
<keyword evidence="1" id="KW-0677">Repeat</keyword>
<protein>
    <recommendedName>
        <fullName evidence="3">Pentatricopeptide repeat-containing protein-mitochondrial domain-containing protein</fullName>
    </recommendedName>
</protein>
<dbReference type="InterPro" id="IPR050667">
    <property type="entry name" value="PPR-containing_protein"/>
</dbReference>
<organism evidence="4 5">
    <name type="scientific">Seiridium unicorne</name>
    <dbReference type="NCBI Taxonomy" id="138068"/>
    <lineage>
        <taxon>Eukaryota</taxon>
        <taxon>Fungi</taxon>
        <taxon>Dikarya</taxon>
        <taxon>Ascomycota</taxon>
        <taxon>Pezizomycotina</taxon>
        <taxon>Sordariomycetes</taxon>
        <taxon>Xylariomycetidae</taxon>
        <taxon>Amphisphaeriales</taxon>
        <taxon>Sporocadaceae</taxon>
        <taxon>Seiridium</taxon>
    </lineage>
</organism>
<sequence length="681" mass="77551">MAEHQFHPSETPTHFAPKNSANAMQRQRIVLDGLWRCLCPSIDVATLHKTLQRPVISQHQPVAVQRRNTSTESHTPQTPETSQVQYRRIWRPQPQHDRTKGPFRDRKSGSRLGPTLISSSNDSQDDHARYIYRRWKRRPELPLSFFGGQGSPDEALDTVRTDVIVEGLRELTDLERQYHGICKAVRYLVTRRNRKPDVFLYECLIKANADPKHGSAKVVGNLLEEMESKGILPTRAIFHSILDVLAIHPDYVLRNKTLEKMKALWNSPSFDAQVSITVGLLRDGQYELALDKLEELHKTGVPVSTWLYDIFIFTLGEVGAHEEALMILQHRLKHPTASIPHNVWHYLLDVFSRDAFYEGIKYIWNRVVMLGKLVPSDGVAINVLNTASRNDDASLAMQVIQKLSSRGVKLGMHHFEALLEMQARDDDVGKAFATICLMAKAGLKPDRSCTRAIFLLLQSSPERLEEAFVVLHDLREKHKVPVAAFNVILEATLLRRKFKSGLDLYRNIHQFCSSGPDLETFSLLLQHCTLHKSMSFLLAEMEQLSIEPDEAIYDRIIFISTLNPKYEPAFRYLAKMESTKTDGQPNDWWISRRTALSLLSRSILAEDARSQRLIEQCTEKGIIRNSDVKVLLNVAQQKRGEEEKKKEKQLESEPMTAVTHTVVDTEYVQPTHQSAAGAASV</sequence>
<gene>
    <name evidence="4" type="ORF">SUNI508_04743</name>
</gene>
<dbReference type="InterPro" id="IPR057027">
    <property type="entry name" value="TPR_mt"/>
</dbReference>
<keyword evidence="5" id="KW-1185">Reference proteome</keyword>
<feature type="region of interest" description="Disordered" evidence="2">
    <location>
        <begin position="58"/>
        <end position="124"/>
    </location>
</feature>
<evidence type="ECO:0000256" key="1">
    <source>
        <dbReference type="ARBA" id="ARBA00022737"/>
    </source>
</evidence>
<dbReference type="InterPro" id="IPR002885">
    <property type="entry name" value="PPR_rpt"/>
</dbReference>
<evidence type="ECO:0000313" key="5">
    <source>
        <dbReference type="Proteomes" id="UP001408356"/>
    </source>
</evidence>
<accession>A0ABR2V647</accession>
<evidence type="ECO:0000256" key="2">
    <source>
        <dbReference type="SAM" id="MobiDB-lite"/>
    </source>
</evidence>
<dbReference type="EMBL" id="JARVKF010000113">
    <property type="protein sequence ID" value="KAK9422387.1"/>
    <property type="molecule type" value="Genomic_DNA"/>
</dbReference>
<dbReference type="Proteomes" id="UP001408356">
    <property type="component" value="Unassembled WGS sequence"/>
</dbReference>
<dbReference type="Gene3D" id="1.25.40.10">
    <property type="entry name" value="Tetratricopeptide repeat domain"/>
    <property type="match status" value="2"/>
</dbReference>
<name>A0ABR2V647_9PEZI</name>
<feature type="region of interest" description="Disordered" evidence="2">
    <location>
        <begin position="1"/>
        <end position="20"/>
    </location>
</feature>
<comment type="caution">
    <text evidence="4">The sequence shown here is derived from an EMBL/GenBank/DDBJ whole genome shotgun (WGS) entry which is preliminary data.</text>
</comment>
<evidence type="ECO:0000313" key="4">
    <source>
        <dbReference type="EMBL" id="KAK9422387.1"/>
    </source>
</evidence>
<dbReference type="Pfam" id="PF23276">
    <property type="entry name" value="TPR_24"/>
    <property type="match status" value="1"/>
</dbReference>
<dbReference type="PANTHER" id="PTHR47939">
    <property type="entry name" value="MEMBRANE-ASSOCIATED SALT-INDUCIBLE PROTEIN-LIKE"/>
    <property type="match status" value="1"/>
</dbReference>
<evidence type="ECO:0000259" key="3">
    <source>
        <dbReference type="Pfam" id="PF23276"/>
    </source>
</evidence>
<proteinExistence type="predicted"/>
<dbReference type="PANTHER" id="PTHR47939:SF5">
    <property type="entry name" value="PENTACOTRIPEPTIDE-REPEAT REGION OF PRORP DOMAIN-CONTAINING PROTEIN"/>
    <property type="match status" value="1"/>
</dbReference>
<dbReference type="Pfam" id="PF13812">
    <property type="entry name" value="PPR_3"/>
    <property type="match status" value="1"/>
</dbReference>
<dbReference type="InterPro" id="IPR011990">
    <property type="entry name" value="TPR-like_helical_dom_sf"/>
</dbReference>
<feature type="domain" description="Pentatricopeptide repeat-containing protein-mitochondrial" evidence="3">
    <location>
        <begin position="377"/>
        <end position="508"/>
    </location>
</feature>
<feature type="compositionally biased region" description="Polar residues" evidence="2">
    <location>
        <begin position="58"/>
        <end position="85"/>
    </location>
</feature>